<keyword evidence="4" id="KW-1185">Reference proteome</keyword>
<proteinExistence type="predicted"/>
<sequence>MDDATSERLVELLNDAMLVDTEKEKLEMVAEMQEILLNRAPRLLAEFLPHVLALHTDKLAAVRRAVLSIAEQAARKRDEFLGCAIELLVYRMADEAPTVAKRVLSVFAALLRPSLLLLARTRAPAPPPLAELHAHLVSAGRAAVSALNAHAHDSVRTQAAGAVEQLALALTPRATQASVAPGGWDLGRIPLDGSALQRAALEALGSDAVDSLIAAAPAAIGASGGSSPALALAVLGALGSVARECAGQAARIAGPLAACAPAVVSWSAGAADAHAARGPADVRAALIGALTAVSHATEPAALAGADARAHAAASGALAQLGVTADNGSAPNGAPAKRALAASSAEVRREAKRPRAAPAAPRALASETMRALGALSAPSVVRLVLGALGALPAGWDRPDDANGAVDADASDEEEGGEGGALVRGADGVVRTRAAAERAARDAHEIADECTQLQLKTFRRMLAPQTVELLARAHALELHTRLVARLALLAPLGSAQHDELLRHLVTSPADSRAVTALEWMRVEHDPIAALRAHGGDELERAIPGEHGGLPRLVQQPFAAAAPAAEPTAAVELPPTVLAGMPRARPPPARYEAACVQLFQALRADRAWLALVPDLPAGDVPNGVFQMIRMDTEQPDRLTAALTALRDLVATRPAARAAALRLALELATDASEGRRAAAIRLVASRLAPLPEVADQIESYAIARANELIVGAAGARAALDGGEGGSCAGSPAGAPRDDAPAQRSAGGAGVAHAEVAHDGGSGEASVPPPPAAGGAGAEGLDSESEAKRRLLLLLALCTKRPSLLAHAFRLCATGVPSCGVVLHKQLARVLPHISPEQRAATLQHLAADHPPGSELLLLKALHIAGELDDGSASLRELALTVVGLSERGVLDSRFLVPALPALRQAEVMPHLPTICALPANVARAALLRLVGVGAPRRAPPPPPPPPPKPVAGESTQTAAPPPPPPPPSPFTPAQLLVALHQVRVEGEGAVAHAAPAAAAPAADAAAAPAAAAAAAPAAAAPAAASLEPPRCVPTVRLSCLINATNACLKERTVFPPELLSVAIGTLLELEPIPRLTLRTLLQALIYHPKLADFALDALGVVARRAPWGAPHGAELWEGFARCAKKLLPKSLGVLLRAPATKLAPLLDEQPELRAQLLRFITEQRPADLDPAVAALLESAAL</sequence>
<dbReference type="InterPro" id="IPR022075">
    <property type="entry name" value="Symplekin_C"/>
</dbReference>
<feature type="region of interest" description="Disordered" evidence="1">
    <location>
        <begin position="395"/>
        <end position="419"/>
    </location>
</feature>
<evidence type="ECO:0000313" key="4">
    <source>
        <dbReference type="Proteomes" id="UP000751190"/>
    </source>
</evidence>
<dbReference type="SUPFAM" id="SSF48371">
    <property type="entry name" value="ARM repeat"/>
    <property type="match status" value="1"/>
</dbReference>
<name>A0A8J5XLY8_DIALT</name>
<dbReference type="Gene3D" id="1.25.10.10">
    <property type="entry name" value="Leucine-rich Repeat Variant"/>
    <property type="match status" value="1"/>
</dbReference>
<feature type="compositionally biased region" description="Pro residues" evidence="1">
    <location>
        <begin position="955"/>
        <end position="966"/>
    </location>
</feature>
<feature type="compositionally biased region" description="Pro residues" evidence="1">
    <location>
        <begin position="933"/>
        <end position="945"/>
    </location>
</feature>
<dbReference type="AlphaFoldDB" id="A0A8J5XLY8"/>
<protein>
    <recommendedName>
        <fullName evidence="2">Symplekin C-terminal domain-containing protein</fullName>
    </recommendedName>
</protein>
<gene>
    <name evidence="3" type="ORF">KFE25_010612</name>
</gene>
<reference evidence="3" key="1">
    <citation type="submission" date="2021-05" db="EMBL/GenBank/DDBJ databases">
        <title>The genome of the haptophyte Pavlova lutheri (Diacronema luteri, Pavlovales) - a model for lipid biosynthesis in eukaryotic algae.</title>
        <authorList>
            <person name="Hulatt C.J."/>
            <person name="Posewitz M.C."/>
        </authorList>
    </citation>
    <scope>NUCLEOTIDE SEQUENCE</scope>
    <source>
        <strain evidence="3">NIVA-4/92</strain>
    </source>
</reference>
<dbReference type="PANTHER" id="PTHR15245:SF20">
    <property type="entry name" value="SYMPLEKIN"/>
    <property type="match status" value="1"/>
</dbReference>
<dbReference type="InterPro" id="IPR011989">
    <property type="entry name" value="ARM-like"/>
</dbReference>
<evidence type="ECO:0000313" key="3">
    <source>
        <dbReference type="EMBL" id="KAG8461425.1"/>
    </source>
</evidence>
<dbReference type="OrthoDB" id="6604710at2759"/>
<feature type="compositionally biased region" description="Low complexity" evidence="1">
    <location>
        <begin position="333"/>
        <end position="344"/>
    </location>
</feature>
<feature type="region of interest" description="Disordered" evidence="1">
    <location>
        <begin position="717"/>
        <end position="776"/>
    </location>
</feature>
<dbReference type="EMBL" id="JAGTXO010000026">
    <property type="protein sequence ID" value="KAG8461425.1"/>
    <property type="molecule type" value="Genomic_DNA"/>
</dbReference>
<evidence type="ECO:0000256" key="1">
    <source>
        <dbReference type="SAM" id="MobiDB-lite"/>
    </source>
</evidence>
<accession>A0A8J5XLY8</accession>
<dbReference type="Pfam" id="PF12295">
    <property type="entry name" value="Symplekin_C"/>
    <property type="match status" value="1"/>
</dbReference>
<feature type="region of interest" description="Disordered" evidence="1">
    <location>
        <begin position="326"/>
        <end position="363"/>
    </location>
</feature>
<dbReference type="PANTHER" id="PTHR15245">
    <property type="entry name" value="SYMPLEKIN-RELATED"/>
    <property type="match status" value="1"/>
</dbReference>
<evidence type="ECO:0000259" key="2">
    <source>
        <dbReference type="Pfam" id="PF12295"/>
    </source>
</evidence>
<dbReference type="InterPro" id="IPR021850">
    <property type="entry name" value="Symplekin/Pta1"/>
</dbReference>
<dbReference type="GO" id="GO:0005847">
    <property type="term" value="C:mRNA cleavage and polyadenylation specificity factor complex"/>
    <property type="evidence" value="ECO:0007669"/>
    <property type="project" value="TreeGrafter"/>
</dbReference>
<dbReference type="InterPro" id="IPR016024">
    <property type="entry name" value="ARM-type_fold"/>
</dbReference>
<dbReference type="Proteomes" id="UP000751190">
    <property type="component" value="Unassembled WGS sequence"/>
</dbReference>
<organism evidence="3 4">
    <name type="scientific">Diacronema lutheri</name>
    <name type="common">Unicellular marine alga</name>
    <name type="synonym">Monochrysis lutheri</name>
    <dbReference type="NCBI Taxonomy" id="2081491"/>
    <lineage>
        <taxon>Eukaryota</taxon>
        <taxon>Haptista</taxon>
        <taxon>Haptophyta</taxon>
        <taxon>Pavlovophyceae</taxon>
        <taxon>Pavlovales</taxon>
        <taxon>Pavlovaceae</taxon>
        <taxon>Diacronema</taxon>
    </lineage>
</organism>
<comment type="caution">
    <text evidence="3">The sequence shown here is derived from an EMBL/GenBank/DDBJ whole genome shotgun (WGS) entry which is preliminary data.</text>
</comment>
<feature type="region of interest" description="Disordered" evidence="1">
    <location>
        <begin position="932"/>
        <end position="968"/>
    </location>
</feature>
<feature type="domain" description="Symplekin C-terminal" evidence="2">
    <location>
        <begin position="1030"/>
        <end position="1144"/>
    </location>
</feature>